<comment type="similarity">
    <text evidence="1">Belongs to the HypE family.</text>
</comment>
<dbReference type="SUPFAM" id="SSF56042">
    <property type="entry name" value="PurM C-terminal domain-like"/>
    <property type="match status" value="1"/>
</dbReference>
<organism evidence="4 5">
    <name type="scientific">Microbulbifer epialgicus</name>
    <dbReference type="NCBI Taxonomy" id="393907"/>
    <lineage>
        <taxon>Bacteria</taxon>
        <taxon>Pseudomonadati</taxon>
        <taxon>Pseudomonadota</taxon>
        <taxon>Gammaproteobacteria</taxon>
        <taxon>Cellvibrionales</taxon>
        <taxon>Microbulbiferaceae</taxon>
        <taxon>Microbulbifer</taxon>
    </lineage>
</organism>
<dbReference type="EMBL" id="JBGMEK010000016">
    <property type="protein sequence ID" value="MFA0811131.1"/>
    <property type="molecule type" value="Genomic_DNA"/>
</dbReference>
<dbReference type="InterPro" id="IPR011854">
    <property type="entry name" value="HypE"/>
</dbReference>
<sequence>MNIQCPLPIKTEEIIKLGHGSGGEMTQRLLTNYIQPIFNNSWVAQADDSATLPWAADQLVFTTDSFVISPLFFPGGNIGELAVYGTVNDLAMAGAEPKFLSCSLILEEGLPLKTLKRVLLSMASAAKTTGVSLVTGDTKVVERGKGDGIYINTSGVGVLLSNQPTDARQIQTGDLILLSGDVGRHGISVMACREGLEFESSLTSDCAPLNGAVAKLLRAGVEIHCLRDLTRGGLATALVELAESSCRGFVLEESSIPLSETVRGACEILGLDPLYVANEGRFVAFVPERFSNLAISILRNTEVGASCEYIGRVDGEARPQVILRNNLGCECLLQRLPGEQLPRIC</sequence>
<dbReference type="PANTHER" id="PTHR30303:SF0">
    <property type="entry name" value="CARBAMOYL DEHYDRATASE HYPE"/>
    <property type="match status" value="1"/>
</dbReference>
<dbReference type="Pfam" id="PF00586">
    <property type="entry name" value="AIRS"/>
    <property type="match status" value="1"/>
</dbReference>
<evidence type="ECO:0000256" key="1">
    <source>
        <dbReference type="ARBA" id="ARBA00006243"/>
    </source>
</evidence>
<dbReference type="PANTHER" id="PTHR30303">
    <property type="entry name" value="HYDROGENASE ISOENZYMES FORMATION PROTEIN HYPE"/>
    <property type="match status" value="1"/>
</dbReference>
<dbReference type="RefSeq" id="WP_371838700.1">
    <property type="nucleotide sequence ID" value="NZ_JBGMEK010000016.1"/>
</dbReference>
<dbReference type="PIRSF" id="PIRSF005644">
    <property type="entry name" value="Hdrgns_mtr_HypE"/>
    <property type="match status" value="1"/>
</dbReference>
<evidence type="ECO:0000313" key="5">
    <source>
        <dbReference type="Proteomes" id="UP001569428"/>
    </source>
</evidence>
<evidence type="ECO:0000313" key="4">
    <source>
        <dbReference type="EMBL" id="MFA0811131.1"/>
    </source>
</evidence>
<dbReference type="Proteomes" id="UP001569428">
    <property type="component" value="Unassembled WGS sequence"/>
</dbReference>
<feature type="domain" description="PurM-like N-terminal" evidence="2">
    <location>
        <begin position="47"/>
        <end position="158"/>
    </location>
</feature>
<gene>
    <name evidence="4" type="primary">hypE</name>
    <name evidence="4" type="ORF">ACCI49_09390</name>
</gene>
<dbReference type="InterPro" id="IPR010918">
    <property type="entry name" value="PurM-like_C_dom"/>
</dbReference>
<evidence type="ECO:0000259" key="2">
    <source>
        <dbReference type="Pfam" id="PF00586"/>
    </source>
</evidence>
<dbReference type="InterPro" id="IPR036921">
    <property type="entry name" value="PurM-like_N_sf"/>
</dbReference>
<reference evidence="4 5" key="1">
    <citation type="submission" date="2024-08" db="EMBL/GenBank/DDBJ databases">
        <authorList>
            <person name="Ishaq N."/>
        </authorList>
    </citation>
    <scope>NUCLEOTIDE SEQUENCE [LARGE SCALE GENOMIC DNA]</scope>
    <source>
        <strain evidence="4 5">DSM 18651</strain>
    </source>
</reference>
<dbReference type="SUPFAM" id="SSF55326">
    <property type="entry name" value="PurM N-terminal domain-like"/>
    <property type="match status" value="1"/>
</dbReference>
<dbReference type="Gene3D" id="3.90.650.10">
    <property type="entry name" value="PurM-like C-terminal domain"/>
    <property type="match status" value="1"/>
</dbReference>
<comment type="caution">
    <text evidence="4">The sequence shown here is derived from an EMBL/GenBank/DDBJ whole genome shotgun (WGS) entry which is preliminary data.</text>
</comment>
<name>A0ABV4NYZ3_9GAMM</name>
<dbReference type="Pfam" id="PF02769">
    <property type="entry name" value="AIRS_C"/>
    <property type="match status" value="1"/>
</dbReference>
<dbReference type="InterPro" id="IPR036676">
    <property type="entry name" value="PurM-like_C_sf"/>
</dbReference>
<protein>
    <submittedName>
        <fullName evidence="4">Hydrogenase expression/formation protein HypE</fullName>
    </submittedName>
</protein>
<keyword evidence="5" id="KW-1185">Reference proteome</keyword>
<dbReference type="CDD" id="cd02197">
    <property type="entry name" value="HypE"/>
    <property type="match status" value="1"/>
</dbReference>
<feature type="domain" description="PurM-like C-terminal" evidence="3">
    <location>
        <begin position="172"/>
        <end position="323"/>
    </location>
</feature>
<dbReference type="NCBIfam" id="TIGR02124">
    <property type="entry name" value="hypE"/>
    <property type="match status" value="1"/>
</dbReference>
<dbReference type="Gene3D" id="3.30.1330.10">
    <property type="entry name" value="PurM-like, N-terminal domain"/>
    <property type="match status" value="1"/>
</dbReference>
<proteinExistence type="inferred from homology"/>
<evidence type="ECO:0000259" key="3">
    <source>
        <dbReference type="Pfam" id="PF02769"/>
    </source>
</evidence>
<dbReference type="InterPro" id="IPR016188">
    <property type="entry name" value="PurM-like_N"/>
</dbReference>
<accession>A0ABV4NYZ3</accession>